<evidence type="ECO:0008006" key="3">
    <source>
        <dbReference type="Google" id="ProtNLM"/>
    </source>
</evidence>
<name>A0ABY6NPP8_9FLAO</name>
<dbReference type="EMBL" id="CP069620">
    <property type="protein sequence ID" value="UZH54656.1"/>
    <property type="molecule type" value="Genomic_DNA"/>
</dbReference>
<sequence length="158" mass="18076">MKSIVIIGKSNEGKSTTIKEICKRLNPSKVWGLKPDSNNYKNSLLKDADVEDIHDNTFIIKVNEQNVLISAGAPTEQEVKITILIDICIELEIEIHLAVVAKRSRERKQGFNTLQELEKFGEVILTERISKIEETNYRSSPEWLDRIERIENTVLSNL</sequence>
<dbReference type="SUPFAM" id="SSF52540">
    <property type="entry name" value="P-loop containing nucleoside triphosphate hydrolases"/>
    <property type="match status" value="1"/>
</dbReference>
<evidence type="ECO:0000313" key="1">
    <source>
        <dbReference type="EMBL" id="UZH54656.1"/>
    </source>
</evidence>
<dbReference type="InterPro" id="IPR027417">
    <property type="entry name" value="P-loop_NTPase"/>
</dbReference>
<protein>
    <recommendedName>
        <fullName evidence="3">G domain-containing protein</fullName>
    </recommendedName>
</protein>
<dbReference type="RefSeq" id="WP_265162988.1">
    <property type="nucleotide sequence ID" value="NZ_CP069620.1"/>
</dbReference>
<evidence type="ECO:0000313" key="2">
    <source>
        <dbReference type="Proteomes" id="UP001163981"/>
    </source>
</evidence>
<organism evidence="1 2">
    <name type="scientific">Salinimicrobium tongyeongense</name>
    <dbReference type="NCBI Taxonomy" id="2809707"/>
    <lineage>
        <taxon>Bacteria</taxon>
        <taxon>Pseudomonadati</taxon>
        <taxon>Bacteroidota</taxon>
        <taxon>Flavobacteriia</taxon>
        <taxon>Flavobacteriales</taxon>
        <taxon>Flavobacteriaceae</taxon>
        <taxon>Salinimicrobium</taxon>
    </lineage>
</organism>
<proteinExistence type="predicted"/>
<reference evidence="1" key="1">
    <citation type="submission" date="2021-02" db="EMBL/GenBank/DDBJ databases">
        <title>Salinimicrobium sp. nov. isolated from seawater in Tongyeong, Republic of Korea.</title>
        <authorList>
            <person name="Lee S.-J."/>
        </authorList>
    </citation>
    <scope>NUCLEOTIDE SEQUENCE</scope>
    <source>
        <strain evidence="1">HN-2-9-2</strain>
    </source>
</reference>
<accession>A0ABY6NPP8</accession>
<gene>
    <name evidence="1" type="ORF">JRG66_11835</name>
</gene>
<dbReference type="Proteomes" id="UP001163981">
    <property type="component" value="Chromosome"/>
</dbReference>
<keyword evidence="2" id="KW-1185">Reference proteome</keyword>